<feature type="coiled-coil region" evidence="1">
    <location>
        <begin position="225"/>
        <end position="259"/>
    </location>
</feature>
<keyword evidence="5" id="KW-1185">Reference proteome</keyword>
<dbReference type="OrthoDB" id="289250at2759"/>
<organism evidence="4 5">
    <name type="scientific">Stichopus japonicus</name>
    <name type="common">Sea cucumber</name>
    <dbReference type="NCBI Taxonomy" id="307972"/>
    <lineage>
        <taxon>Eukaryota</taxon>
        <taxon>Metazoa</taxon>
        <taxon>Echinodermata</taxon>
        <taxon>Eleutherozoa</taxon>
        <taxon>Echinozoa</taxon>
        <taxon>Holothuroidea</taxon>
        <taxon>Aspidochirotacea</taxon>
        <taxon>Aspidochirotida</taxon>
        <taxon>Stichopodidae</taxon>
        <taxon>Apostichopus</taxon>
    </lineage>
</organism>
<feature type="region of interest" description="Disordered" evidence="2">
    <location>
        <begin position="95"/>
        <end position="124"/>
    </location>
</feature>
<sequence length="335" mass="38792">MDPEDMTRWEQELGVSIIVKKPYWGGGGGTGIWEDPSEIMDPGNRIITHLIWKWDRWRFSIVMRQPMRCINIKSNKHCIKLVNFDCFLASPAQKPAGVDADSDESDGEIGDEEGSSKRESSRRVSFNKTVFSMDDSGKKDTRHKKLDPCGLAIGEKIATSKKARREVIDHAYNRYVYGEEEGLPEWFARSERIHCRRIMPVTKEQVEKYKARLREINARPIKKIAQAKARKKMRYMRKLEKLKRKAESIGDTMDTSEKEKYSQLKTLYKKAGLDGKRKKQVAYVVAKKGLRGKRIKRPRGLKGPYKVVDTRMKADMRGKKALDARRKKTAKKRQK</sequence>
<evidence type="ECO:0000313" key="4">
    <source>
        <dbReference type="EMBL" id="PIK50898.1"/>
    </source>
</evidence>
<comment type="caution">
    <text evidence="4">The sequence shown here is derived from an EMBL/GenBank/DDBJ whole genome shotgun (WGS) entry which is preliminary data.</text>
</comment>
<evidence type="ECO:0000259" key="3">
    <source>
        <dbReference type="Pfam" id="PF07780"/>
    </source>
</evidence>
<feature type="domain" description="Ribosomal RNA methyltransferase SPB1-like C-terminal" evidence="3">
    <location>
        <begin position="103"/>
        <end position="322"/>
    </location>
</feature>
<dbReference type="EMBL" id="MRZV01000399">
    <property type="protein sequence ID" value="PIK50898.1"/>
    <property type="molecule type" value="Genomic_DNA"/>
</dbReference>
<gene>
    <name evidence="4" type="ORF">BSL78_12198</name>
</gene>
<evidence type="ECO:0000313" key="5">
    <source>
        <dbReference type="Proteomes" id="UP000230750"/>
    </source>
</evidence>
<evidence type="ECO:0000256" key="1">
    <source>
        <dbReference type="SAM" id="Coils"/>
    </source>
</evidence>
<dbReference type="AlphaFoldDB" id="A0A2G8KSD0"/>
<feature type="region of interest" description="Disordered" evidence="2">
    <location>
        <begin position="294"/>
        <end position="335"/>
    </location>
</feature>
<name>A0A2G8KSD0_STIJA</name>
<dbReference type="STRING" id="307972.A0A2G8KSD0"/>
<protein>
    <submittedName>
        <fullName evidence="4">Putative pre-rRNA processing protein FTSJ3</fullName>
    </submittedName>
</protein>
<dbReference type="InterPro" id="IPR012920">
    <property type="entry name" value="rRNA_MeTfrase_SPB1-like_C"/>
</dbReference>
<feature type="compositionally biased region" description="Basic and acidic residues" evidence="2">
    <location>
        <begin position="308"/>
        <end position="324"/>
    </location>
</feature>
<reference evidence="4 5" key="1">
    <citation type="journal article" date="2017" name="PLoS Biol.">
        <title>The sea cucumber genome provides insights into morphological evolution and visceral regeneration.</title>
        <authorList>
            <person name="Zhang X."/>
            <person name="Sun L."/>
            <person name="Yuan J."/>
            <person name="Sun Y."/>
            <person name="Gao Y."/>
            <person name="Zhang L."/>
            <person name="Li S."/>
            <person name="Dai H."/>
            <person name="Hamel J.F."/>
            <person name="Liu C."/>
            <person name="Yu Y."/>
            <person name="Liu S."/>
            <person name="Lin W."/>
            <person name="Guo K."/>
            <person name="Jin S."/>
            <person name="Xu P."/>
            <person name="Storey K.B."/>
            <person name="Huan P."/>
            <person name="Zhang T."/>
            <person name="Zhou Y."/>
            <person name="Zhang J."/>
            <person name="Lin C."/>
            <person name="Li X."/>
            <person name="Xing L."/>
            <person name="Huo D."/>
            <person name="Sun M."/>
            <person name="Wang L."/>
            <person name="Mercier A."/>
            <person name="Li F."/>
            <person name="Yang H."/>
            <person name="Xiang J."/>
        </authorList>
    </citation>
    <scope>NUCLEOTIDE SEQUENCE [LARGE SCALE GENOMIC DNA]</scope>
    <source>
        <strain evidence="4">Shaxun</strain>
        <tissue evidence="4">Muscle</tissue>
    </source>
</reference>
<accession>A0A2G8KSD0</accession>
<dbReference type="Proteomes" id="UP000230750">
    <property type="component" value="Unassembled WGS sequence"/>
</dbReference>
<feature type="compositionally biased region" description="Basic residues" evidence="2">
    <location>
        <begin position="325"/>
        <end position="335"/>
    </location>
</feature>
<keyword evidence="1" id="KW-0175">Coiled coil</keyword>
<dbReference type="GO" id="GO:0006364">
    <property type="term" value="P:rRNA processing"/>
    <property type="evidence" value="ECO:0007669"/>
    <property type="project" value="InterPro"/>
</dbReference>
<proteinExistence type="predicted"/>
<dbReference type="GO" id="GO:0008168">
    <property type="term" value="F:methyltransferase activity"/>
    <property type="evidence" value="ECO:0007669"/>
    <property type="project" value="InterPro"/>
</dbReference>
<feature type="compositionally biased region" description="Acidic residues" evidence="2">
    <location>
        <begin position="100"/>
        <end position="113"/>
    </location>
</feature>
<dbReference type="GO" id="GO:0005634">
    <property type="term" value="C:nucleus"/>
    <property type="evidence" value="ECO:0007669"/>
    <property type="project" value="InterPro"/>
</dbReference>
<evidence type="ECO:0000256" key="2">
    <source>
        <dbReference type="SAM" id="MobiDB-lite"/>
    </source>
</evidence>
<dbReference type="Pfam" id="PF07780">
    <property type="entry name" value="Spb1_C"/>
    <property type="match status" value="1"/>
</dbReference>